<keyword evidence="1" id="KW-0479">Metal-binding</keyword>
<dbReference type="PROSITE" id="PS50966">
    <property type="entry name" value="ZF_SWIM"/>
    <property type="match status" value="1"/>
</dbReference>
<dbReference type="InterPro" id="IPR007527">
    <property type="entry name" value="Znf_SWIM"/>
</dbReference>
<dbReference type="Proteomes" id="UP000192796">
    <property type="component" value="Unassembled WGS sequence"/>
</dbReference>
<keyword evidence="1" id="KW-0862">Zinc</keyword>
<feature type="domain" description="SWIM-type" evidence="2">
    <location>
        <begin position="78"/>
        <end position="114"/>
    </location>
</feature>
<name>A0A1V9FNQ2_9BACT</name>
<accession>A0A1V9FNQ2</accession>
<keyword evidence="4" id="KW-1185">Reference proteome</keyword>
<dbReference type="GO" id="GO:0008270">
    <property type="term" value="F:zinc ion binding"/>
    <property type="evidence" value="ECO:0007669"/>
    <property type="project" value="UniProtKB-KW"/>
</dbReference>
<proteinExistence type="predicted"/>
<evidence type="ECO:0000259" key="2">
    <source>
        <dbReference type="PROSITE" id="PS50966"/>
    </source>
</evidence>
<reference evidence="3 4" key="1">
    <citation type="submission" date="2016-03" db="EMBL/GenBank/DDBJ databases">
        <title>Niastella vici sp. nov., isolated from farmland soil.</title>
        <authorList>
            <person name="Chen L."/>
            <person name="Wang D."/>
            <person name="Yang S."/>
            <person name="Wang G."/>
        </authorList>
    </citation>
    <scope>NUCLEOTIDE SEQUENCE [LARGE SCALE GENOMIC DNA]</scope>
    <source>
        <strain evidence="3 4">DJ57</strain>
    </source>
</reference>
<comment type="caution">
    <text evidence="3">The sequence shown here is derived from an EMBL/GenBank/DDBJ whole genome shotgun (WGS) entry which is preliminary data.</text>
</comment>
<protein>
    <recommendedName>
        <fullName evidence="2">SWIM-type domain-containing protein</fullName>
    </recommendedName>
</protein>
<dbReference type="AlphaFoldDB" id="A0A1V9FNQ2"/>
<organism evidence="3 4">
    <name type="scientific">Niastella vici</name>
    <dbReference type="NCBI Taxonomy" id="1703345"/>
    <lineage>
        <taxon>Bacteria</taxon>
        <taxon>Pseudomonadati</taxon>
        <taxon>Bacteroidota</taxon>
        <taxon>Chitinophagia</taxon>
        <taxon>Chitinophagales</taxon>
        <taxon>Chitinophagaceae</taxon>
        <taxon>Niastella</taxon>
    </lineage>
</organism>
<evidence type="ECO:0000313" key="4">
    <source>
        <dbReference type="Proteomes" id="UP000192796"/>
    </source>
</evidence>
<sequence length="424" mass="49247">MPANKKTQQERFKLLRNAVDPFVLYLEDEPYILTEEGLKGQVDTSIQKKRNWDYPTIKFISLQGQILKLRISNREVSYELTVKIEPDKLHISCSCGCQAQTLCNHAYQTLKKLIAFERTDYFKRYAPKGLIEIALTNKKHFKIEPNETGLYIKPSAALGNIYKIADKMGGVDLNGVLNLPQQPAQQETIRVTDLTYIILYSSRDSHFPFLLPCLGILNKAGTDIKGFYNFILDTLNEYDAVLTNDQKELNGLCYEMRQEIKNGSGSIIDCDPEQTSCAVNIFNLWNKALPILHQQSFIYRYNFYYKIQLTGRPEKGRLQRISLSREKPLLHFQLNDKGAFYQLEMNVSIKGKNLKHFDTVSTFFICNDKNLYLLSSLKDVGITQWMRRCHNRITVFKEHFTEFKKEYLDPLCNHYPLKITNSQK</sequence>
<evidence type="ECO:0000313" key="3">
    <source>
        <dbReference type="EMBL" id="OQP59985.1"/>
    </source>
</evidence>
<keyword evidence="1" id="KW-0863">Zinc-finger</keyword>
<gene>
    <name evidence="3" type="ORF">A3860_35010</name>
</gene>
<dbReference type="EMBL" id="LVYD01000068">
    <property type="protein sequence ID" value="OQP59985.1"/>
    <property type="molecule type" value="Genomic_DNA"/>
</dbReference>
<evidence type="ECO:0000256" key="1">
    <source>
        <dbReference type="PROSITE-ProRule" id="PRU00325"/>
    </source>
</evidence>
<dbReference type="RefSeq" id="WP_081153696.1">
    <property type="nucleotide sequence ID" value="NZ_LVYD01000068.1"/>
</dbReference>
<dbReference type="OrthoDB" id="631891at2"/>
<dbReference type="STRING" id="1703345.A3860_35010"/>